<keyword evidence="1" id="KW-0812">Transmembrane</keyword>
<protein>
    <recommendedName>
        <fullName evidence="5">DUF4134 domain-containing protein</fullName>
    </recommendedName>
</protein>
<keyword evidence="2" id="KW-0732">Signal</keyword>
<evidence type="ECO:0000313" key="4">
    <source>
        <dbReference type="Proteomes" id="UP000034849"/>
    </source>
</evidence>
<evidence type="ECO:0000256" key="2">
    <source>
        <dbReference type="SAM" id="SignalP"/>
    </source>
</evidence>
<proteinExistence type="predicted"/>
<sequence length="128" mass="13399">MNIKKIILIAIFSLLLCTPVLAKLNLGTGIAGQAAVKAGYEGNTSEITFSQNIGTVINAALSLVGVIFLVLMVYAGYLWMTARGSEEEITKAKGIIIAAMIGLILVVGAYSITTFVVPRILASGVKTP</sequence>
<dbReference type="EMBL" id="LBSX01000008">
    <property type="protein sequence ID" value="KKQ27556.1"/>
    <property type="molecule type" value="Genomic_DNA"/>
</dbReference>
<dbReference type="STRING" id="1619046.US42_C0008G0067"/>
<accession>A0A0G0JHF4</accession>
<keyword evidence="1" id="KW-1133">Transmembrane helix</keyword>
<evidence type="ECO:0000313" key="3">
    <source>
        <dbReference type="EMBL" id="KKQ27556.1"/>
    </source>
</evidence>
<feature type="chain" id="PRO_5002533034" description="DUF4134 domain-containing protein" evidence="2">
    <location>
        <begin position="23"/>
        <end position="128"/>
    </location>
</feature>
<dbReference type="Pfam" id="PF18895">
    <property type="entry name" value="T4SS_pilin"/>
    <property type="match status" value="1"/>
</dbReference>
<feature type="transmembrane region" description="Helical" evidence="1">
    <location>
        <begin position="92"/>
        <end position="112"/>
    </location>
</feature>
<dbReference type="AlphaFoldDB" id="A0A0G0JHF4"/>
<organism evidence="3 4">
    <name type="scientific">Candidatus Magasanikbacteria bacterium GW2011_GWC2_37_14</name>
    <dbReference type="NCBI Taxonomy" id="1619046"/>
    <lineage>
        <taxon>Bacteria</taxon>
        <taxon>Candidatus Magasanikiibacteriota</taxon>
    </lineage>
</organism>
<comment type="caution">
    <text evidence="3">The sequence shown here is derived from an EMBL/GenBank/DDBJ whole genome shotgun (WGS) entry which is preliminary data.</text>
</comment>
<evidence type="ECO:0000256" key="1">
    <source>
        <dbReference type="SAM" id="Phobius"/>
    </source>
</evidence>
<evidence type="ECO:0008006" key="5">
    <source>
        <dbReference type="Google" id="ProtNLM"/>
    </source>
</evidence>
<reference evidence="3 4" key="1">
    <citation type="journal article" date="2015" name="Nature">
        <title>rRNA introns, odd ribosomes, and small enigmatic genomes across a large radiation of phyla.</title>
        <authorList>
            <person name="Brown C.T."/>
            <person name="Hug L.A."/>
            <person name="Thomas B.C."/>
            <person name="Sharon I."/>
            <person name="Castelle C.J."/>
            <person name="Singh A."/>
            <person name="Wilkins M.J."/>
            <person name="Williams K.H."/>
            <person name="Banfield J.F."/>
        </authorList>
    </citation>
    <scope>NUCLEOTIDE SEQUENCE [LARGE SCALE GENOMIC DNA]</scope>
</reference>
<name>A0A0G0JHF4_9BACT</name>
<keyword evidence="1" id="KW-0472">Membrane</keyword>
<gene>
    <name evidence="3" type="ORF">US42_C0008G0067</name>
</gene>
<dbReference type="Proteomes" id="UP000034849">
    <property type="component" value="Unassembled WGS sequence"/>
</dbReference>
<dbReference type="InterPro" id="IPR043993">
    <property type="entry name" value="T4SS_pilin"/>
</dbReference>
<feature type="signal peptide" evidence="2">
    <location>
        <begin position="1"/>
        <end position="22"/>
    </location>
</feature>
<feature type="transmembrane region" description="Helical" evidence="1">
    <location>
        <begin position="59"/>
        <end position="80"/>
    </location>
</feature>